<name>A0A1G9DH61_9RHOB</name>
<protein>
    <recommendedName>
        <fullName evidence="4">Alpha/beta hydrolase family protein</fullName>
    </recommendedName>
</protein>
<gene>
    <name evidence="2" type="ORF">SAMN04487971_10264</name>
</gene>
<dbReference type="AlphaFoldDB" id="A0A1G9DH61"/>
<evidence type="ECO:0000313" key="2">
    <source>
        <dbReference type="EMBL" id="SDK63212.1"/>
    </source>
</evidence>
<keyword evidence="3" id="KW-1185">Reference proteome</keyword>
<proteinExistence type="predicted"/>
<dbReference type="STRING" id="525640.SAMN04487971_10264"/>
<evidence type="ECO:0008006" key="4">
    <source>
        <dbReference type="Google" id="ProtNLM"/>
    </source>
</evidence>
<evidence type="ECO:0000256" key="1">
    <source>
        <dbReference type="SAM" id="MobiDB-lite"/>
    </source>
</evidence>
<dbReference type="Proteomes" id="UP000199555">
    <property type="component" value="Unassembled WGS sequence"/>
</dbReference>
<dbReference type="RefSeq" id="WP_139166609.1">
    <property type="nucleotide sequence ID" value="NZ_FNGE01000002.1"/>
</dbReference>
<dbReference type="InterPro" id="IPR029058">
    <property type="entry name" value="AB_hydrolase_fold"/>
</dbReference>
<reference evidence="3" key="1">
    <citation type="submission" date="2016-10" db="EMBL/GenBank/DDBJ databases">
        <authorList>
            <person name="Varghese N."/>
            <person name="Submissions S."/>
        </authorList>
    </citation>
    <scope>NUCLEOTIDE SEQUENCE [LARGE SCALE GENOMIC DNA]</scope>
    <source>
        <strain evidence="3">CGMCC 1.7655</strain>
    </source>
</reference>
<accession>A0A1G9DH61</accession>
<dbReference type="SUPFAM" id="SSF53474">
    <property type="entry name" value="alpha/beta-Hydrolases"/>
    <property type="match status" value="1"/>
</dbReference>
<dbReference type="OrthoDB" id="1997677at2"/>
<feature type="compositionally biased region" description="Polar residues" evidence="1">
    <location>
        <begin position="1"/>
        <end position="20"/>
    </location>
</feature>
<dbReference type="EMBL" id="FNGE01000002">
    <property type="protein sequence ID" value="SDK63212.1"/>
    <property type="molecule type" value="Genomic_DNA"/>
</dbReference>
<sequence>MNKQTSVVNISHTHSPSDPSGSRHYHLVPRISDVAQSKGAAHFLLEGDLVDALFIRRSDVLLVTFDNLGTVGKYEHSRPWLASVAEAAGVSNLGMIARQKDWYRNEDTPRLIRSLRDTGFFGEFKHIIFCGASMGGYAALTYSALLPGSVVLAFSAQSSLARELVPFEGRYRYDARKWDWHLLPFRDAAEAIPHASRVYLIYDPFVAEDRAHASRLTGENVVQLHAPHMGHRAIRYLKAFGMLPWIVQEVVQDQFDRREFARRLRMRRQNIDWQRKVLAEAESRGHKRLAISATERLALDYPESGFARRHLKRLRKGQS</sequence>
<organism evidence="2 3">
    <name type="scientific">Paracoccus chinensis</name>
    <dbReference type="NCBI Taxonomy" id="525640"/>
    <lineage>
        <taxon>Bacteria</taxon>
        <taxon>Pseudomonadati</taxon>
        <taxon>Pseudomonadota</taxon>
        <taxon>Alphaproteobacteria</taxon>
        <taxon>Rhodobacterales</taxon>
        <taxon>Paracoccaceae</taxon>
        <taxon>Paracoccus</taxon>
    </lineage>
</organism>
<evidence type="ECO:0000313" key="3">
    <source>
        <dbReference type="Proteomes" id="UP000199555"/>
    </source>
</evidence>
<feature type="region of interest" description="Disordered" evidence="1">
    <location>
        <begin position="1"/>
        <end position="23"/>
    </location>
</feature>